<feature type="compositionally biased region" description="Basic residues" evidence="1">
    <location>
        <begin position="184"/>
        <end position="197"/>
    </location>
</feature>
<proteinExistence type="predicted"/>
<reference evidence="2 3" key="1">
    <citation type="submission" date="2024-02" db="EMBL/GenBank/DDBJ databases">
        <title>De novo assembly and annotation of 12 fungi associated with fruit tree decline syndrome in Ontario, Canada.</title>
        <authorList>
            <person name="Sulman M."/>
            <person name="Ellouze W."/>
            <person name="Ilyukhin E."/>
        </authorList>
    </citation>
    <scope>NUCLEOTIDE SEQUENCE [LARGE SCALE GENOMIC DNA]</scope>
    <source>
        <strain evidence="2 3">M11/M66-122</strain>
    </source>
</reference>
<comment type="caution">
    <text evidence="2">The sequence shown here is derived from an EMBL/GenBank/DDBJ whole genome shotgun (WGS) entry which is preliminary data.</text>
</comment>
<accession>A0AAN9UU08</accession>
<organism evidence="2 3">
    <name type="scientific">Diatrype stigma</name>
    <dbReference type="NCBI Taxonomy" id="117547"/>
    <lineage>
        <taxon>Eukaryota</taxon>
        <taxon>Fungi</taxon>
        <taxon>Dikarya</taxon>
        <taxon>Ascomycota</taxon>
        <taxon>Pezizomycotina</taxon>
        <taxon>Sordariomycetes</taxon>
        <taxon>Xylariomycetidae</taxon>
        <taxon>Xylariales</taxon>
        <taxon>Diatrypaceae</taxon>
        <taxon>Diatrype</taxon>
    </lineage>
</organism>
<name>A0AAN9UU08_9PEZI</name>
<keyword evidence="3" id="KW-1185">Reference proteome</keyword>
<protein>
    <submittedName>
        <fullName evidence="2">Uncharacterized protein</fullName>
    </submittedName>
</protein>
<evidence type="ECO:0000313" key="3">
    <source>
        <dbReference type="Proteomes" id="UP001320420"/>
    </source>
</evidence>
<feature type="compositionally biased region" description="Basic and acidic residues" evidence="1">
    <location>
        <begin position="30"/>
        <end position="51"/>
    </location>
</feature>
<feature type="compositionally biased region" description="Basic and acidic residues" evidence="1">
    <location>
        <begin position="198"/>
        <end position="210"/>
    </location>
</feature>
<feature type="region of interest" description="Disordered" evidence="1">
    <location>
        <begin position="1"/>
        <end position="51"/>
    </location>
</feature>
<dbReference type="EMBL" id="JAKJXP020000029">
    <property type="protein sequence ID" value="KAK7753391.1"/>
    <property type="molecule type" value="Genomic_DNA"/>
</dbReference>
<evidence type="ECO:0000256" key="1">
    <source>
        <dbReference type="SAM" id="MobiDB-lite"/>
    </source>
</evidence>
<feature type="region of interest" description="Disordered" evidence="1">
    <location>
        <begin position="138"/>
        <end position="210"/>
    </location>
</feature>
<dbReference type="AlphaFoldDB" id="A0AAN9UU08"/>
<sequence length="210" mass="25459">MAHAELSDSEVDAMIKRKPQKTMSKATRGTTKEEAKHKNEERRLKQERNREASRPLPMFLYQVDQARRRILETQQALFQGPHEACFEEEEDFNTDINSKAYEIVKKAWIRRNIWTAEWTILPGLAWRHEQPYVDLMDESDMDNPIKIGRDNTDELRVEKGEREKEKKEKEKKEKEKREKEKKEKEKRRKENKRQKKTRVVEDYYLPDDRR</sequence>
<feature type="compositionally biased region" description="Basic and acidic residues" evidence="1">
    <location>
        <begin position="147"/>
        <end position="183"/>
    </location>
</feature>
<gene>
    <name evidence="2" type="ORF">SLS62_004681</name>
</gene>
<dbReference type="Proteomes" id="UP001320420">
    <property type="component" value="Unassembled WGS sequence"/>
</dbReference>
<evidence type="ECO:0000313" key="2">
    <source>
        <dbReference type="EMBL" id="KAK7753391.1"/>
    </source>
</evidence>